<dbReference type="InterPro" id="IPR027267">
    <property type="entry name" value="AH/BAR_dom_sf"/>
</dbReference>
<gene>
    <name evidence="4" type="ORF">BO85DRAFT_393688</name>
</gene>
<feature type="compositionally biased region" description="Basic residues" evidence="2">
    <location>
        <begin position="302"/>
        <end position="318"/>
    </location>
</feature>
<dbReference type="Gene3D" id="1.20.1270.60">
    <property type="entry name" value="Arfaptin homology (AH) domain/BAR domain"/>
    <property type="match status" value="1"/>
</dbReference>
<evidence type="ECO:0000259" key="3">
    <source>
        <dbReference type="SMART" id="SM00721"/>
    </source>
</evidence>
<keyword evidence="5" id="KW-1185">Reference proteome</keyword>
<protein>
    <submittedName>
        <fullName evidence="4">BAR domain protein</fullName>
    </submittedName>
</protein>
<dbReference type="Proteomes" id="UP000249526">
    <property type="component" value="Unassembled WGS sequence"/>
</dbReference>
<feature type="domain" description="BAR" evidence="3">
    <location>
        <begin position="434"/>
        <end position="713"/>
    </location>
</feature>
<feature type="compositionally biased region" description="Basic residues" evidence="2">
    <location>
        <begin position="24"/>
        <end position="33"/>
    </location>
</feature>
<dbReference type="AlphaFoldDB" id="A0A8G1R7R7"/>
<dbReference type="CDD" id="cd07600">
    <property type="entry name" value="BAR_Gvp36"/>
    <property type="match status" value="1"/>
</dbReference>
<evidence type="ECO:0000313" key="4">
    <source>
        <dbReference type="EMBL" id="RAH59819.1"/>
    </source>
</evidence>
<feature type="compositionally biased region" description="Polar residues" evidence="2">
    <location>
        <begin position="327"/>
        <end position="338"/>
    </location>
</feature>
<feature type="region of interest" description="Disordered" evidence="2">
    <location>
        <begin position="288"/>
        <end position="368"/>
    </location>
</feature>
<feature type="compositionally biased region" description="Basic and acidic residues" evidence="2">
    <location>
        <begin position="39"/>
        <end position="67"/>
    </location>
</feature>
<dbReference type="GeneID" id="37160296"/>
<dbReference type="InterPro" id="IPR058348">
    <property type="entry name" value="DUF8035"/>
</dbReference>
<sequence length="729" mass="84606">MSRYGDYRRSTGALDEDHYSRDRERHRHRHRSRGPPVLERPRRVEEDDRFEYRLQEQERYGPPARRSEIFYEDDHIAYSPGPLVTYRHAESPPPRPRLLRRQSSLDTFDRPTRKVDEYYYSDYPPRAPPSPPPMRRRGSFHRVRSPDYYEEIRIAEPDYYGDEEYREFRERDRIVERPRRSVSRYRGRMVEEVDVEKPYPRKGRTRMPRKLVHTSAIREFGYPYEEEGKMIIIQVALSKEQIDEVISRSREIKRMTETHYKHTSSPSPIRDRHRDRIVEKIAMESYTPRTSHETLLIEPSPSRHRSRSRHHHHHHHHHGELEETKITRTVSRTRNVSVQGRPRRRSSPVRRIERYDDGAQSTKLQSGPLAIVVRPRDSDDDLREYTQIERRGGGEVIRDTEIIGDGEEEEILEVKKDRRVSNDIMDKFQAFGKNLSASFSPFAARTQQMIKEQLGQADDRTQLPDEYIELEKRVDALKIVHQKLLQVTSQYSNEAYDYPPNIRESFNDMGRTISEKVQLLSQASSPAEAQAALTAPPSAKPQPKTFNHAIARASLAGSQTLAQSSHGEDPLATALEKYALASEKVGEARLAQDAQIQSRFLAGWNTTLNTNLMFAAKARKNVENARLMLDSIKASKKAAVRGDWDSLSEEARAEIEQAEDEFVGQTEEAVSVMKNVLDTPEPLRNLADLIAAQLEYHKRSYEILSELAPVVDGLQVEQEASYRKSREGA</sequence>
<dbReference type="SUPFAM" id="SSF103657">
    <property type="entry name" value="BAR/IMD domain-like"/>
    <property type="match status" value="1"/>
</dbReference>
<evidence type="ECO:0000256" key="1">
    <source>
        <dbReference type="SAM" id="Coils"/>
    </source>
</evidence>
<dbReference type="InterPro" id="IPR004148">
    <property type="entry name" value="BAR_dom"/>
</dbReference>
<dbReference type="RefSeq" id="XP_025517741.1">
    <property type="nucleotide sequence ID" value="XM_025656894.1"/>
</dbReference>
<organism evidence="4 5">
    <name type="scientific">Aspergillus piperis CBS 112811</name>
    <dbReference type="NCBI Taxonomy" id="1448313"/>
    <lineage>
        <taxon>Eukaryota</taxon>
        <taxon>Fungi</taxon>
        <taxon>Dikarya</taxon>
        <taxon>Ascomycota</taxon>
        <taxon>Pezizomycotina</taxon>
        <taxon>Eurotiomycetes</taxon>
        <taxon>Eurotiomycetidae</taxon>
        <taxon>Eurotiales</taxon>
        <taxon>Aspergillaceae</taxon>
        <taxon>Aspergillus</taxon>
        <taxon>Aspergillus subgen. Circumdati</taxon>
    </lineage>
</organism>
<dbReference type="EMBL" id="KZ825058">
    <property type="protein sequence ID" value="RAH59819.1"/>
    <property type="molecule type" value="Genomic_DNA"/>
</dbReference>
<feature type="coiled-coil region" evidence="1">
    <location>
        <begin position="615"/>
        <end position="668"/>
    </location>
</feature>
<keyword evidence="1" id="KW-0175">Coiled coil</keyword>
<dbReference type="Pfam" id="PF26118">
    <property type="entry name" value="DUF8035"/>
    <property type="match status" value="1"/>
</dbReference>
<reference evidence="4 5" key="1">
    <citation type="submission" date="2018-02" db="EMBL/GenBank/DDBJ databases">
        <title>The genomes of Aspergillus section Nigri reveals drivers in fungal speciation.</title>
        <authorList>
            <consortium name="DOE Joint Genome Institute"/>
            <person name="Vesth T.C."/>
            <person name="Nybo J."/>
            <person name="Theobald S."/>
            <person name="Brandl J."/>
            <person name="Frisvad J.C."/>
            <person name="Nielsen K.F."/>
            <person name="Lyhne E.K."/>
            <person name="Kogle M.E."/>
            <person name="Kuo A."/>
            <person name="Riley R."/>
            <person name="Clum A."/>
            <person name="Nolan M."/>
            <person name="Lipzen A."/>
            <person name="Salamov A."/>
            <person name="Henrissat B."/>
            <person name="Wiebenga A."/>
            <person name="De vries R.P."/>
            <person name="Grigoriev I.V."/>
            <person name="Mortensen U.H."/>
            <person name="Andersen M.R."/>
            <person name="Baker S.E."/>
        </authorList>
    </citation>
    <scope>NUCLEOTIDE SEQUENCE [LARGE SCALE GENOMIC DNA]</scope>
    <source>
        <strain evidence="4 5">CBS 112811</strain>
    </source>
</reference>
<name>A0A8G1R7R7_9EURO</name>
<feature type="region of interest" description="Disordered" evidence="2">
    <location>
        <begin position="1"/>
        <end position="67"/>
    </location>
</feature>
<evidence type="ECO:0000256" key="2">
    <source>
        <dbReference type="SAM" id="MobiDB-lite"/>
    </source>
</evidence>
<accession>A0A8G1R7R7</accession>
<proteinExistence type="predicted"/>
<dbReference type="Pfam" id="PF10455">
    <property type="entry name" value="BAR_2"/>
    <property type="match status" value="1"/>
</dbReference>
<dbReference type="InterPro" id="IPR018859">
    <property type="entry name" value="BAR_dom-cont"/>
</dbReference>
<dbReference type="GO" id="GO:0005737">
    <property type="term" value="C:cytoplasm"/>
    <property type="evidence" value="ECO:0007669"/>
    <property type="project" value="InterPro"/>
</dbReference>
<dbReference type="SMART" id="SM00721">
    <property type="entry name" value="BAR"/>
    <property type="match status" value="1"/>
</dbReference>
<feature type="non-terminal residue" evidence="4">
    <location>
        <position position="729"/>
    </location>
</feature>
<evidence type="ECO:0000313" key="5">
    <source>
        <dbReference type="Proteomes" id="UP000249526"/>
    </source>
</evidence>
<feature type="compositionally biased region" description="Basic and acidic residues" evidence="2">
    <location>
        <begin position="1"/>
        <end position="23"/>
    </location>
</feature>